<protein>
    <submittedName>
        <fullName evidence="1">Uncharacterized protein</fullName>
    </submittedName>
</protein>
<reference evidence="1 2" key="1">
    <citation type="journal article" date="2019" name="Appl. Microbiol. Biotechnol.">
        <title>Uncovering carbohydrate metabolism through a genotype-phenotype association study of 56 lactic acid bacteria genomes.</title>
        <authorList>
            <person name="Buron-Moles G."/>
            <person name="Chailyan A."/>
            <person name="Dolejs I."/>
            <person name="Forster J."/>
            <person name="Miks M.H."/>
        </authorList>
    </citation>
    <scope>NUCLEOTIDE SEQUENCE [LARGE SCALE GENOMIC DNA]</scope>
    <source>
        <strain evidence="1 2">ATCC 29644</strain>
    </source>
</reference>
<sequence length="35" mass="4074">MTDKNGMTSSDKELLKIVNELIKENKNVLKRLEQL</sequence>
<comment type="caution">
    <text evidence="1">The sequence shown here is derived from an EMBL/GenBank/DDBJ whole genome shotgun (WGS) entry which is preliminary data.</text>
</comment>
<gene>
    <name evidence="1" type="ORF">C5L30_000494</name>
</gene>
<evidence type="ECO:0000313" key="2">
    <source>
        <dbReference type="Proteomes" id="UP000295257"/>
    </source>
</evidence>
<accession>A0A4R5NGE1</accession>
<dbReference type="EMBL" id="PUFN01000009">
    <property type="protein sequence ID" value="TDG73555.1"/>
    <property type="molecule type" value="Genomic_DNA"/>
</dbReference>
<proteinExistence type="predicted"/>
<organism evidence="1 2">
    <name type="scientific">Companilactobacillus farciminis</name>
    <dbReference type="NCBI Taxonomy" id="1612"/>
    <lineage>
        <taxon>Bacteria</taxon>
        <taxon>Bacillati</taxon>
        <taxon>Bacillota</taxon>
        <taxon>Bacilli</taxon>
        <taxon>Lactobacillales</taxon>
        <taxon>Lactobacillaceae</taxon>
        <taxon>Companilactobacillus</taxon>
    </lineage>
</organism>
<dbReference type="Proteomes" id="UP000295257">
    <property type="component" value="Unassembled WGS sequence"/>
</dbReference>
<name>A0A4R5NGE1_9LACO</name>
<dbReference type="AlphaFoldDB" id="A0A4R5NGE1"/>
<evidence type="ECO:0000313" key="1">
    <source>
        <dbReference type="EMBL" id="TDG73555.1"/>
    </source>
</evidence>
<keyword evidence="2" id="KW-1185">Reference proteome</keyword>